<comment type="caution">
    <text evidence="1">The sequence shown here is derived from an EMBL/GenBank/DDBJ whole genome shotgun (WGS) entry which is preliminary data.</text>
</comment>
<proteinExistence type="predicted"/>
<evidence type="ECO:0000313" key="2">
    <source>
        <dbReference type="Proteomes" id="UP001162992"/>
    </source>
</evidence>
<gene>
    <name evidence="1" type="ORF">O6H91_23G045800</name>
</gene>
<dbReference type="Proteomes" id="UP001162992">
    <property type="component" value="Chromosome 23"/>
</dbReference>
<reference evidence="2" key="1">
    <citation type="journal article" date="2024" name="Proc. Natl. Acad. Sci. U.S.A.">
        <title>Extraordinary preservation of gene collinearity over three hundred million years revealed in homosporous lycophytes.</title>
        <authorList>
            <person name="Li C."/>
            <person name="Wickell D."/>
            <person name="Kuo L.Y."/>
            <person name="Chen X."/>
            <person name="Nie B."/>
            <person name="Liao X."/>
            <person name="Peng D."/>
            <person name="Ji J."/>
            <person name="Jenkins J."/>
            <person name="Williams M."/>
            <person name="Shu S."/>
            <person name="Plott C."/>
            <person name="Barry K."/>
            <person name="Rajasekar S."/>
            <person name="Grimwood J."/>
            <person name="Han X."/>
            <person name="Sun S."/>
            <person name="Hou Z."/>
            <person name="He W."/>
            <person name="Dai G."/>
            <person name="Sun C."/>
            <person name="Schmutz J."/>
            <person name="Leebens-Mack J.H."/>
            <person name="Li F.W."/>
            <person name="Wang L."/>
        </authorList>
    </citation>
    <scope>NUCLEOTIDE SEQUENCE [LARGE SCALE GENOMIC DNA]</scope>
    <source>
        <strain evidence="2">cv. PW_Plant_1</strain>
    </source>
</reference>
<organism evidence="1 2">
    <name type="scientific">Diphasiastrum complanatum</name>
    <name type="common">Issler's clubmoss</name>
    <name type="synonym">Lycopodium complanatum</name>
    <dbReference type="NCBI Taxonomy" id="34168"/>
    <lineage>
        <taxon>Eukaryota</taxon>
        <taxon>Viridiplantae</taxon>
        <taxon>Streptophyta</taxon>
        <taxon>Embryophyta</taxon>
        <taxon>Tracheophyta</taxon>
        <taxon>Lycopodiopsida</taxon>
        <taxon>Lycopodiales</taxon>
        <taxon>Lycopodiaceae</taxon>
        <taxon>Lycopodioideae</taxon>
        <taxon>Diphasiastrum</taxon>
    </lineage>
</organism>
<evidence type="ECO:0000313" key="1">
    <source>
        <dbReference type="EMBL" id="KAJ7514481.1"/>
    </source>
</evidence>
<keyword evidence="2" id="KW-1185">Reference proteome</keyword>
<sequence>MLYTFKYYLFKACEFSLKFYDPKLVESLSSVYQPLMDLLCLNFSHGYADLRELIRRNLLNKMIQILTFCSFLNVELCRRESYKLDSCYGENDDIDRIFSMELEPLLPMLFSGCNATVFAYGATGSGKTHTMQGLEEEPGLMPLALMSIFSLSKTTKSTVEVSYYEVYMDRCYDLLEPKAGEVSVLEDSNGCTQLRGLTQVKVQSIEEFHDIFAKGCANRKIGQTGLNDASSRSHGVLRVTVTTGPADSENSQVGKLNLIDLAGNEDNRRTGNEGVRLAESSRINQSLFALSNVINALNANEVRVPYRDSKLTRILQDSLGGTSSALMIACLNPGSYQEGIQTLSLAARSKLIVNRTDQAKEHDTPTNGGKVDMQAKLRAWREANGRTPGKTSPKCFSPLRSKAQFILSPSRFHPINHQVSHRKMLAEQQLSAHINKISSFSAEAPSYRSKTECSQSLQKKLDGIVKDERRHLEGSKPDADSSLTNSITVRQDALVYENIDEKENKVVRFDTPIERDLRSVASPPLSEKLRCLGSALREALSPRSSNAFILRNSDASPKSYNTPSKCRAIFRTPDTQHDSPCAWTPLEKFNTSSRDCQDILVKDYIDILNTGSREQLLQLKGIGERRADYILKLRETSETPINELRDLEKIGVSARQAHGIFNSNVVRQISSTPI</sequence>
<dbReference type="EMBL" id="CM055114">
    <property type="protein sequence ID" value="KAJ7514481.1"/>
    <property type="molecule type" value="Genomic_DNA"/>
</dbReference>
<accession>A0ACC2AAD2</accession>
<protein>
    <submittedName>
        <fullName evidence="1">Uncharacterized protein</fullName>
    </submittedName>
</protein>
<name>A0ACC2AAD2_DIPCM</name>